<dbReference type="EMBL" id="LFJS01000012">
    <property type="protein sequence ID" value="KMU51691.1"/>
    <property type="molecule type" value="Genomic_DNA"/>
</dbReference>
<accession>A0A656VI76</accession>
<evidence type="ECO:0000259" key="4">
    <source>
        <dbReference type="Pfam" id="PF13356"/>
    </source>
</evidence>
<evidence type="ECO:0000256" key="2">
    <source>
        <dbReference type="ARBA" id="ARBA00022908"/>
    </source>
</evidence>
<sequence>MRIVAVWHWAICRPSVPEPGTEELDMALSDTTIRQAKAVVKACTLGDSDGLALAVSPEGKKSWHFRYSWNSKQKWLSLGTCPGIPLKEARTRRDIACELVARGINPCKQRNQDRRHAFLAENHTFQKGVRAMVRVSQEESEGGPLKHTGADPANLPQRYSPDPRPPICL</sequence>
<protein>
    <submittedName>
        <fullName evidence="5">Prophage CP4-57 integrase</fullName>
    </submittedName>
</protein>
<evidence type="ECO:0000313" key="6">
    <source>
        <dbReference type="Proteomes" id="UP000037482"/>
    </source>
</evidence>
<dbReference type="InterPro" id="IPR050808">
    <property type="entry name" value="Phage_Integrase"/>
</dbReference>
<feature type="region of interest" description="Disordered" evidence="3">
    <location>
        <begin position="135"/>
        <end position="169"/>
    </location>
</feature>
<proteinExistence type="inferred from homology"/>
<dbReference type="Proteomes" id="UP000037482">
    <property type="component" value="Unassembled WGS sequence"/>
</dbReference>
<evidence type="ECO:0000256" key="1">
    <source>
        <dbReference type="ARBA" id="ARBA00008857"/>
    </source>
</evidence>
<keyword evidence="2" id="KW-0229">DNA integration</keyword>
<reference evidence="5 6" key="1">
    <citation type="submission" date="2015-06" db="EMBL/GenBank/DDBJ databases">
        <title>Draft Genome of Serratia marcescens Strain AH0650_Sm1.</title>
        <authorList>
            <person name="Wan Y."/>
            <person name="Gorrie C."/>
            <person name="Holt K."/>
        </authorList>
    </citation>
    <scope>NUCLEOTIDE SEQUENCE [LARGE SCALE GENOMIC DNA]</scope>
    <source>
        <strain evidence="5 6">AH0650_Sm1</strain>
    </source>
</reference>
<dbReference type="InterPro" id="IPR025166">
    <property type="entry name" value="Integrase_DNA_bind_dom"/>
</dbReference>
<evidence type="ECO:0000256" key="3">
    <source>
        <dbReference type="SAM" id="MobiDB-lite"/>
    </source>
</evidence>
<comment type="caution">
    <text evidence="5">The sequence shown here is derived from an EMBL/GenBank/DDBJ whole genome shotgun (WGS) entry which is preliminary data.</text>
</comment>
<dbReference type="PANTHER" id="PTHR30629:SF2">
    <property type="entry name" value="PROPHAGE INTEGRASE INTS-RELATED"/>
    <property type="match status" value="1"/>
</dbReference>
<dbReference type="Pfam" id="PF13356">
    <property type="entry name" value="Arm-DNA-bind_3"/>
    <property type="match status" value="1"/>
</dbReference>
<dbReference type="Gene3D" id="3.30.160.390">
    <property type="entry name" value="Integrase, DNA-binding domain"/>
    <property type="match status" value="1"/>
</dbReference>
<feature type="domain" description="Integrase DNA-binding" evidence="4">
    <location>
        <begin position="28"/>
        <end position="112"/>
    </location>
</feature>
<organism evidence="5 6">
    <name type="scientific">Serratia marcescens</name>
    <dbReference type="NCBI Taxonomy" id="615"/>
    <lineage>
        <taxon>Bacteria</taxon>
        <taxon>Pseudomonadati</taxon>
        <taxon>Pseudomonadota</taxon>
        <taxon>Gammaproteobacteria</taxon>
        <taxon>Enterobacterales</taxon>
        <taxon>Yersiniaceae</taxon>
        <taxon>Serratia</taxon>
    </lineage>
</organism>
<dbReference type="AlphaFoldDB" id="A0A656VI76"/>
<dbReference type="PANTHER" id="PTHR30629">
    <property type="entry name" value="PROPHAGE INTEGRASE"/>
    <property type="match status" value="1"/>
</dbReference>
<dbReference type="GO" id="GO:0015074">
    <property type="term" value="P:DNA integration"/>
    <property type="evidence" value="ECO:0007669"/>
    <property type="project" value="UniProtKB-KW"/>
</dbReference>
<gene>
    <name evidence="5" type="primary">intA_2</name>
    <name evidence="5" type="ORF">AB868_02437</name>
</gene>
<dbReference type="InterPro" id="IPR038488">
    <property type="entry name" value="Integrase_DNA-bd_sf"/>
</dbReference>
<evidence type="ECO:0000313" key="5">
    <source>
        <dbReference type="EMBL" id="KMU51691.1"/>
    </source>
</evidence>
<comment type="similarity">
    <text evidence="1">Belongs to the 'phage' integrase family.</text>
</comment>
<name>A0A656VI76_SERMA</name>